<evidence type="ECO:0000256" key="2">
    <source>
        <dbReference type="ARBA" id="ARBA00023315"/>
    </source>
</evidence>
<keyword evidence="3" id="KW-1133">Transmembrane helix</keyword>
<dbReference type="Gramene" id="Ma06_t37170.1">
    <property type="protein sequence ID" value="Ma06_p37170.1"/>
    <property type="gene ID" value="Ma06_g37170"/>
</dbReference>
<dbReference type="EnsemblPlants" id="Ma06_t37170.1">
    <property type="protein sequence ID" value="Ma06_p37170.1"/>
    <property type="gene ID" value="Ma06_g37170"/>
</dbReference>
<proteinExistence type="predicted"/>
<protein>
    <submittedName>
        <fullName evidence="4">(wild Malaysian banana) hypothetical protein</fullName>
    </submittedName>
</protein>
<evidence type="ECO:0000256" key="3">
    <source>
        <dbReference type="SAM" id="Phobius"/>
    </source>
</evidence>
<feature type="transmembrane region" description="Helical" evidence="3">
    <location>
        <begin position="21"/>
        <end position="39"/>
    </location>
</feature>
<dbReference type="GO" id="GO:0016747">
    <property type="term" value="F:acyltransferase activity, transferring groups other than amino-acyl groups"/>
    <property type="evidence" value="ECO:0007669"/>
    <property type="project" value="UniProtKB-ARBA"/>
</dbReference>
<dbReference type="OMA" id="FDTILYY"/>
<dbReference type="InParanoid" id="A0A804JPN9"/>
<dbReference type="Proteomes" id="UP000012960">
    <property type="component" value="Unplaced"/>
</dbReference>
<reference evidence="4" key="1">
    <citation type="submission" date="2021-03" db="EMBL/GenBank/DDBJ databases">
        <authorList>
            <consortium name="Genoscope - CEA"/>
            <person name="William W."/>
        </authorList>
    </citation>
    <scope>NUCLEOTIDE SEQUENCE</scope>
    <source>
        <strain evidence="4">Doubled-haploid Pahang</strain>
    </source>
</reference>
<evidence type="ECO:0000313" key="4">
    <source>
        <dbReference type="EMBL" id="CAG1848537.1"/>
    </source>
</evidence>
<accession>A0A804JPN9</accession>
<keyword evidence="1" id="KW-0808">Transferase</keyword>
<reference evidence="5" key="2">
    <citation type="submission" date="2021-05" db="UniProtKB">
        <authorList>
            <consortium name="EnsemblPlants"/>
        </authorList>
    </citation>
    <scope>IDENTIFICATION</scope>
    <source>
        <strain evidence="5">subsp. malaccensis</strain>
    </source>
</reference>
<dbReference type="PANTHER" id="PTHR31625">
    <property type="match status" value="1"/>
</dbReference>
<dbReference type="AlphaFoldDB" id="A0A804JPN9"/>
<dbReference type="InterPro" id="IPR051504">
    <property type="entry name" value="Plant_metabolite_acyltrans"/>
</dbReference>
<evidence type="ECO:0000313" key="6">
    <source>
        <dbReference type="Proteomes" id="UP000012960"/>
    </source>
</evidence>
<organism evidence="5 6">
    <name type="scientific">Musa acuminata subsp. malaccensis</name>
    <name type="common">Wild banana</name>
    <name type="synonym">Musa malaccensis</name>
    <dbReference type="NCBI Taxonomy" id="214687"/>
    <lineage>
        <taxon>Eukaryota</taxon>
        <taxon>Viridiplantae</taxon>
        <taxon>Streptophyta</taxon>
        <taxon>Embryophyta</taxon>
        <taxon>Tracheophyta</taxon>
        <taxon>Spermatophyta</taxon>
        <taxon>Magnoliopsida</taxon>
        <taxon>Liliopsida</taxon>
        <taxon>Zingiberales</taxon>
        <taxon>Musaceae</taxon>
        <taxon>Musa</taxon>
    </lineage>
</organism>
<dbReference type="Gene3D" id="3.30.559.10">
    <property type="entry name" value="Chloramphenicol acetyltransferase-like domain"/>
    <property type="match status" value="1"/>
</dbReference>
<dbReference type="InterPro" id="IPR023213">
    <property type="entry name" value="CAT-like_dom_sf"/>
</dbReference>
<dbReference type="Pfam" id="PF02458">
    <property type="entry name" value="Transferase"/>
    <property type="match status" value="1"/>
</dbReference>
<dbReference type="EMBL" id="HG996471">
    <property type="protein sequence ID" value="CAG1848537.1"/>
    <property type="molecule type" value="Genomic_DNA"/>
</dbReference>
<keyword evidence="2" id="KW-0012">Acyltransferase</keyword>
<keyword evidence="6" id="KW-1185">Reference proteome</keyword>
<name>A0A804JPN9_MUSAM</name>
<evidence type="ECO:0000313" key="5">
    <source>
        <dbReference type="EnsemblPlants" id="Ma06_p37170.1"/>
    </source>
</evidence>
<sequence length="186" mass="20152">MSWRKPCFYLGDKSSVFFKRALSWAGCPLLLFPTLLHYFPLAGELTYLLYSGNVVIDCSPAANGPGVAFLEAEAEGDLGFLANAEVHDHSAFLRLVPELDVRELPAPLFAVQVTRFCGPQGVDSVAVGFAAHPAVVDGRALWRFVEAWTAECRGDADLPPPTIERAVIGRPRSQGILASGGALRRR</sequence>
<keyword evidence="3" id="KW-0812">Transmembrane</keyword>
<keyword evidence="3" id="KW-0472">Membrane</keyword>
<evidence type="ECO:0000256" key="1">
    <source>
        <dbReference type="ARBA" id="ARBA00022679"/>
    </source>
</evidence>
<gene>
    <name evidence="4" type="ORF">GSMUA_183320.1</name>
</gene>